<organism evidence="1 2">
    <name type="scientific">Paragonimus westermani</name>
    <dbReference type="NCBI Taxonomy" id="34504"/>
    <lineage>
        <taxon>Eukaryota</taxon>
        <taxon>Metazoa</taxon>
        <taxon>Spiralia</taxon>
        <taxon>Lophotrochozoa</taxon>
        <taxon>Platyhelminthes</taxon>
        <taxon>Trematoda</taxon>
        <taxon>Digenea</taxon>
        <taxon>Plagiorchiida</taxon>
        <taxon>Troglotremata</taxon>
        <taxon>Troglotrematidae</taxon>
        <taxon>Paragonimus</taxon>
    </lineage>
</organism>
<reference evidence="1 2" key="1">
    <citation type="submission" date="2019-07" db="EMBL/GenBank/DDBJ databases">
        <title>Annotation for the trematode Paragonimus westermani.</title>
        <authorList>
            <person name="Choi Y.-J."/>
        </authorList>
    </citation>
    <scope>NUCLEOTIDE SEQUENCE [LARGE SCALE GENOMIC DNA]</scope>
    <source>
        <strain evidence="1">180907_Pwestermani</strain>
    </source>
</reference>
<evidence type="ECO:0000313" key="1">
    <source>
        <dbReference type="EMBL" id="KAF8568415.1"/>
    </source>
</evidence>
<accession>A0A8T0DKJ5</accession>
<keyword evidence="2" id="KW-1185">Reference proteome</keyword>
<dbReference type="EMBL" id="JTDF01002812">
    <property type="protein sequence ID" value="KAF8568415.1"/>
    <property type="molecule type" value="Genomic_DNA"/>
</dbReference>
<comment type="caution">
    <text evidence="1">The sequence shown here is derived from an EMBL/GenBank/DDBJ whole genome shotgun (WGS) entry which is preliminary data.</text>
</comment>
<name>A0A8T0DKJ5_9TREM</name>
<evidence type="ECO:0000313" key="2">
    <source>
        <dbReference type="Proteomes" id="UP000699462"/>
    </source>
</evidence>
<sequence length="112" mass="12040">MRVSATGVADYEVNDSGRMVITACGQMFCATDRSAVLHHSEVLAPSEAHVVHPLQPKICPINEDLIACVSSGQLVVGNAQTNTWVPLTKFPADGKSLGLNSSFYNYGRESFL</sequence>
<gene>
    <name evidence="1" type="ORF">P879_09269</name>
</gene>
<dbReference type="Proteomes" id="UP000699462">
    <property type="component" value="Unassembled WGS sequence"/>
</dbReference>
<protein>
    <submittedName>
        <fullName evidence="1">Uncharacterized protein</fullName>
    </submittedName>
</protein>
<proteinExistence type="predicted"/>
<dbReference type="OrthoDB" id="6272747at2759"/>
<dbReference type="AlphaFoldDB" id="A0A8T0DKJ5"/>
<dbReference type="Gene3D" id="2.140.10.30">
    <property type="entry name" value="Dipeptidylpeptidase IV, N-terminal domain"/>
    <property type="match status" value="1"/>
</dbReference>